<evidence type="ECO:0008006" key="5">
    <source>
        <dbReference type="Google" id="ProtNLM"/>
    </source>
</evidence>
<keyword evidence="4" id="KW-1185">Reference proteome</keyword>
<accession>A0AAN6NHJ5</accession>
<proteinExistence type="predicted"/>
<feature type="transmembrane region" description="Helical" evidence="2">
    <location>
        <begin position="107"/>
        <end position="127"/>
    </location>
</feature>
<evidence type="ECO:0000313" key="4">
    <source>
        <dbReference type="Proteomes" id="UP001303473"/>
    </source>
</evidence>
<keyword evidence="2" id="KW-0812">Transmembrane</keyword>
<dbReference type="EMBL" id="MU853753">
    <property type="protein sequence ID" value="KAK3945909.1"/>
    <property type="molecule type" value="Genomic_DNA"/>
</dbReference>
<sequence>MALWVLSVFSTVGSLTWLVIAIRQPRWGWIISSGGLLSPATASLIMALFAKLIEMSFVAVFVAFVGQVLTKRAFDRESSGTTLAEISMRNWVVQPGLMITDGAALKYTVKTALGFICIVATFAGTLYTTASDALVSPKLKFGAWEPTVLQSYAMASYGNLPFVREQCETPINEGVDAAGANACVDVSFSGTSYHNFQSFMAMWQDFGANNTGAEMADRPAGTAILFDNTTLTAAWIESEFSDPKKNFATYGRIVNNVTLAMPHPGVYLAATDPINRILQPSDLSGVGEYAIKASAVSPAVNVLCANMSPKELEPLIYTTWPDANNTFTSVPGQQVGWAGWTADVPVASPDEWLNRTVVDDIFRWGSGYGRRPPVFSMYPLVYNMIANASVYMSDAVYLLSKSNDTTNYTLCEMRSWLSPKCSTQFNISGTSGAHMRAHCEDKGDLTSYLNSVPDAPANSTSADWRNLADEWHFALDINSGYSNGNASRDRMLTQMILTEPQLPKGLPSIAEGLAVLVSSTLVTGSLNTPLRHSWDQPTPAIPAPGVLQPFNATIMTQQYTSSYTNDWQAIFYVVLLLVFLLNLLCLFHFALHLGGRLLTDYTEPANLFALAVNSPPSVQLRGSCGGGPADSELVVPWRVGYEPAANHYFFEEASTQRRRRRRGGRTGGIRGTGGRGKRGDFAASGDSIMGLVARDTGESLNFEEGFKRLSNSNSWL</sequence>
<feature type="transmembrane region" description="Helical" evidence="2">
    <location>
        <begin position="45"/>
        <end position="69"/>
    </location>
</feature>
<dbReference type="Proteomes" id="UP001303473">
    <property type="component" value="Unassembled WGS sequence"/>
</dbReference>
<name>A0AAN6NHJ5_9PEZI</name>
<gene>
    <name evidence="3" type="ORF">QBC46DRAFT_402992</name>
</gene>
<keyword evidence="2" id="KW-1133">Transmembrane helix</keyword>
<feature type="compositionally biased region" description="Gly residues" evidence="1">
    <location>
        <begin position="665"/>
        <end position="674"/>
    </location>
</feature>
<keyword evidence="2" id="KW-0472">Membrane</keyword>
<evidence type="ECO:0000256" key="2">
    <source>
        <dbReference type="SAM" id="Phobius"/>
    </source>
</evidence>
<comment type="caution">
    <text evidence="3">The sequence shown here is derived from an EMBL/GenBank/DDBJ whole genome shotgun (WGS) entry which is preliminary data.</text>
</comment>
<organism evidence="3 4">
    <name type="scientific">Diplogelasinospora grovesii</name>
    <dbReference type="NCBI Taxonomy" id="303347"/>
    <lineage>
        <taxon>Eukaryota</taxon>
        <taxon>Fungi</taxon>
        <taxon>Dikarya</taxon>
        <taxon>Ascomycota</taxon>
        <taxon>Pezizomycotina</taxon>
        <taxon>Sordariomycetes</taxon>
        <taxon>Sordariomycetidae</taxon>
        <taxon>Sordariales</taxon>
        <taxon>Diplogelasinosporaceae</taxon>
        <taxon>Diplogelasinospora</taxon>
    </lineage>
</organism>
<evidence type="ECO:0000313" key="3">
    <source>
        <dbReference type="EMBL" id="KAK3945909.1"/>
    </source>
</evidence>
<dbReference type="AlphaFoldDB" id="A0AAN6NHJ5"/>
<feature type="region of interest" description="Disordered" evidence="1">
    <location>
        <begin position="656"/>
        <end position="679"/>
    </location>
</feature>
<reference evidence="4" key="1">
    <citation type="journal article" date="2023" name="Mol. Phylogenet. Evol.">
        <title>Genome-scale phylogeny and comparative genomics of the fungal order Sordariales.</title>
        <authorList>
            <person name="Hensen N."/>
            <person name="Bonometti L."/>
            <person name="Westerberg I."/>
            <person name="Brannstrom I.O."/>
            <person name="Guillou S."/>
            <person name="Cros-Aarteil S."/>
            <person name="Calhoun S."/>
            <person name="Haridas S."/>
            <person name="Kuo A."/>
            <person name="Mondo S."/>
            <person name="Pangilinan J."/>
            <person name="Riley R."/>
            <person name="LaButti K."/>
            <person name="Andreopoulos B."/>
            <person name="Lipzen A."/>
            <person name="Chen C."/>
            <person name="Yan M."/>
            <person name="Daum C."/>
            <person name="Ng V."/>
            <person name="Clum A."/>
            <person name="Steindorff A."/>
            <person name="Ohm R.A."/>
            <person name="Martin F."/>
            <person name="Silar P."/>
            <person name="Natvig D.O."/>
            <person name="Lalanne C."/>
            <person name="Gautier V."/>
            <person name="Ament-Velasquez S.L."/>
            <person name="Kruys A."/>
            <person name="Hutchinson M.I."/>
            <person name="Powell A.J."/>
            <person name="Barry K."/>
            <person name="Miller A.N."/>
            <person name="Grigoriev I.V."/>
            <person name="Debuchy R."/>
            <person name="Gladieux P."/>
            <person name="Hiltunen Thoren M."/>
            <person name="Johannesson H."/>
        </authorList>
    </citation>
    <scope>NUCLEOTIDE SEQUENCE [LARGE SCALE GENOMIC DNA]</scope>
    <source>
        <strain evidence="4">CBS 340.73</strain>
    </source>
</reference>
<protein>
    <recommendedName>
        <fullName evidence="5">Mcm2 3 5 family protein</fullName>
    </recommendedName>
</protein>
<feature type="transmembrane region" description="Helical" evidence="2">
    <location>
        <begin position="569"/>
        <end position="591"/>
    </location>
</feature>
<evidence type="ECO:0000256" key="1">
    <source>
        <dbReference type="SAM" id="MobiDB-lite"/>
    </source>
</evidence>